<dbReference type="Proteomes" id="UP000775547">
    <property type="component" value="Unassembled WGS sequence"/>
</dbReference>
<protein>
    <submittedName>
        <fullName evidence="1">Uncharacterized protein</fullName>
    </submittedName>
</protein>
<dbReference type="EMBL" id="JABCKV010000078">
    <property type="protein sequence ID" value="KAG5644230.1"/>
    <property type="molecule type" value="Genomic_DNA"/>
</dbReference>
<organism evidence="1 2">
    <name type="scientific">Asterophora parasitica</name>
    <dbReference type="NCBI Taxonomy" id="117018"/>
    <lineage>
        <taxon>Eukaryota</taxon>
        <taxon>Fungi</taxon>
        <taxon>Dikarya</taxon>
        <taxon>Basidiomycota</taxon>
        <taxon>Agaricomycotina</taxon>
        <taxon>Agaricomycetes</taxon>
        <taxon>Agaricomycetidae</taxon>
        <taxon>Agaricales</taxon>
        <taxon>Tricholomatineae</taxon>
        <taxon>Lyophyllaceae</taxon>
        <taxon>Asterophora</taxon>
    </lineage>
</organism>
<sequence length="179" mass="19910">MYNRTTPSTCSQGSSSPYSTHLSYLSHSSPKAISQPRCSRAPFGGICCDFSPASRFSPSPPNTSETCASNLSPPPFKPSPSSVRCGPYDPVFSENPFGHFDKKPYEPYMMLDELVGSPGNGLSLSFLALFISYLVQLMWRVVMREEITFPILAWIWNRALRKIKRSFRARKGGVKVATE</sequence>
<keyword evidence="2" id="KW-1185">Reference proteome</keyword>
<evidence type="ECO:0000313" key="2">
    <source>
        <dbReference type="Proteomes" id="UP000775547"/>
    </source>
</evidence>
<proteinExistence type="predicted"/>
<reference evidence="1" key="1">
    <citation type="submission" date="2020-07" db="EMBL/GenBank/DDBJ databases">
        <authorList>
            <person name="Nieuwenhuis M."/>
            <person name="Van De Peppel L.J.J."/>
        </authorList>
    </citation>
    <scope>NUCLEOTIDE SEQUENCE</scope>
    <source>
        <strain evidence="1">AP01</strain>
        <tissue evidence="1">Mycelium</tissue>
    </source>
</reference>
<accession>A0A9P7GBH1</accession>
<gene>
    <name evidence="1" type="ORF">DXG03_008825</name>
</gene>
<evidence type="ECO:0000313" key="1">
    <source>
        <dbReference type="EMBL" id="KAG5644230.1"/>
    </source>
</evidence>
<reference evidence="1" key="2">
    <citation type="submission" date="2021-10" db="EMBL/GenBank/DDBJ databases">
        <title>Phylogenomics reveals ancestral predisposition of the termite-cultivated fungus Termitomyces towards a domesticated lifestyle.</title>
        <authorList>
            <person name="Auxier B."/>
            <person name="Grum-Grzhimaylo A."/>
            <person name="Cardenas M.E."/>
            <person name="Lodge J.D."/>
            <person name="Laessoe T."/>
            <person name="Pedersen O."/>
            <person name="Smith M.E."/>
            <person name="Kuyper T.W."/>
            <person name="Franco-Molano E.A."/>
            <person name="Baroni T.J."/>
            <person name="Aanen D.K."/>
        </authorList>
    </citation>
    <scope>NUCLEOTIDE SEQUENCE</scope>
    <source>
        <strain evidence="1">AP01</strain>
        <tissue evidence="1">Mycelium</tissue>
    </source>
</reference>
<comment type="caution">
    <text evidence="1">The sequence shown here is derived from an EMBL/GenBank/DDBJ whole genome shotgun (WGS) entry which is preliminary data.</text>
</comment>
<dbReference type="OrthoDB" id="3054789at2759"/>
<dbReference type="AlphaFoldDB" id="A0A9P7GBH1"/>
<name>A0A9P7GBH1_9AGAR</name>